<dbReference type="InterPro" id="IPR045111">
    <property type="entry name" value="Vps41/Vps8"/>
</dbReference>
<dbReference type="Pfam" id="PF12816">
    <property type="entry name" value="TPR_Vps8"/>
    <property type="match status" value="1"/>
</dbReference>
<dbReference type="OrthoDB" id="289913at2759"/>
<protein>
    <submittedName>
        <fullName evidence="5">Vacuolar protein sorting-associated protein 8</fullName>
    </submittedName>
</protein>
<evidence type="ECO:0000256" key="2">
    <source>
        <dbReference type="SAM" id="MobiDB-lite"/>
    </source>
</evidence>
<evidence type="ECO:0000259" key="4">
    <source>
        <dbReference type="Pfam" id="PF25066"/>
    </source>
</evidence>
<dbReference type="SUPFAM" id="SSF50978">
    <property type="entry name" value="WD40 repeat-like"/>
    <property type="match status" value="1"/>
</dbReference>
<dbReference type="PANTHER" id="PTHR12616">
    <property type="entry name" value="VACUOLAR PROTEIN SORTING VPS41"/>
    <property type="match status" value="1"/>
</dbReference>
<dbReference type="GO" id="GO:0006623">
    <property type="term" value="P:protein targeting to vacuole"/>
    <property type="evidence" value="ECO:0007669"/>
    <property type="project" value="InterPro"/>
</dbReference>
<evidence type="ECO:0000259" key="3">
    <source>
        <dbReference type="Pfam" id="PF12816"/>
    </source>
</evidence>
<dbReference type="PANTHER" id="PTHR12616:SF8">
    <property type="entry name" value="VACUOLAR PROTEIN SORTING-ASSOCIATED PROTEIN 8 HOMOLOG"/>
    <property type="match status" value="1"/>
</dbReference>
<sequence>MEAEASSSKWPFYATHRLRAPWNATGSTYSQLSDTVSIQSGDSRPLSTSATTEDTLPPLDKEPIARPLFHFHALQKITRACREYGELTCLHVSGGLMAVGCATGVTVVFDMSQRQRCVCGVISNDAVTALSMNRDATYLGVGHSSGHLYLYDMYQPEEPARHVAPIDPALVELGKGEGHLENVPITHLDFVGARKTALMSADARGLCFYHSLGRMLGMASNDTLRLYGQYNAAASSPIYAAASLPLGTTRHVSDDHQFLALLLPHKLLLIGLQPSARTWYRVIAPTPCDTAALAWLPATHTDAEVHNPMLAYAFGDALHILHLGAVRVKPRTEDERPTTGLRVQEDTLGVAPQPVVQLQWIHRQLLLVITTQTWHLYDMRYHCFTEWQPHDPLVFMPSKPWPTMTVWRSKAFVLAQGTVYVGDFVAWDARLSQLEADHEFVQALAHALSLYDGSALGSGIGLPPEPDQQKAVVARRIERLQREAVRHFGSFDADRFVRLCARAAVATQQFHVLFGDVYHVYEAHGQEALLVQHVEEYILHGQMRAPAPTIMQHLLSYRDRMQDYAHIEELILHVDPLCLDLDRTLPLCTKHGLWRALANVYDYVLQDRITVLALVLTHLDKHGEALFPILGAWLRGLRYPTLDACDDPAKVVLDVQSVLFSQHAYSAPDGTLITVNDADPWPYVRQLLAFDAASFLGVLDLALESDSDDHGTHQHVIQILLAVGDVVPTSARLFTAVFVARNAAKFPQFITLQDAEVAWLFDVLTQEKGDTDCEFALECLLSAHPISWDAAHIDRLERAAFWRVYETSLRKTRRWDALLAFYARDQDGQHHAPGQLFHRVAELFTLPGLRRPAQREALGPVWMACIHDVPDSLLGDVAHVVMQYWEHGQEQVLRELQKSDSPTRAYLYLKPFFPLEHMTPHPPFLCTAWIDLVAQLSPALLVPLLDAYDPAYFDLEHVIRAAMEHRVYDACLWCLDRLGRTHEAMEALDALISHVAQDTQRALDAPIDATTDSEAECIHEQTRQEFEYLHMAVLMSVRLCVEHTTEPNATVDDARELWFRVLRALMQLEHSLVPLYASKHGPLQTYVLKQSRALTQEALTTLITTVPSDMIALAHLFRRLIDSVSHTQEHRYSEVRVVVESMLAAYRLRCDVLQLGVQLNEADTSRLFQQLAKERGWGWLVPSSLCSQCHDALYLTARHHNSVTLHAQGYAYHTLCRCHDDPK</sequence>
<dbReference type="AlphaFoldDB" id="A0A3G2S1P0"/>
<proteinExistence type="inferred from homology"/>
<dbReference type="InterPro" id="IPR036322">
    <property type="entry name" value="WD40_repeat_dom_sf"/>
</dbReference>
<dbReference type="STRING" id="425264.A0A3G2S1P0"/>
<dbReference type="GO" id="GO:0034058">
    <property type="term" value="P:endosomal vesicle fusion"/>
    <property type="evidence" value="ECO:0007669"/>
    <property type="project" value="TreeGrafter"/>
</dbReference>
<dbReference type="VEuPathDB" id="FungiDB:DNF11_0262"/>
<gene>
    <name evidence="5" type="primary">VPS8</name>
    <name evidence="5" type="ORF">DNF11_0262</name>
</gene>
<comment type="similarity">
    <text evidence="1">Belongs to the VPS8 family.</text>
</comment>
<evidence type="ECO:0000313" key="5">
    <source>
        <dbReference type="EMBL" id="AYO41212.1"/>
    </source>
</evidence>
<dbReference type="InterPro" id="IPR015943">
    <property type="entry name" value="WD40/YVTN_repeat-like_dom_sf"/>
</dbReference>
<name>A0A3G2S1P0_MALR7</name>
<dbReference type="GO" id="GO:0005770">
    <property type="term" value="C:late endosome"/>
    <property type="evidence" value="ECO:0007669"/>
    <property type="project" value="TreeGrafter"/>
</dbReference>
<organism evidence="5 6">
    <name type="scientific">Malassezia restricta (strain ATCC 96810 / NBRC 103918 / CBS 7877)</name>
    <name type="common">Seborrheic dermatitis infection agent</name>
    <dbReference type="NCBI Taxonomy" id="425264"/>
    <lineage>
        <taxon>Eukaryota</taxon>
        <taxon>Fungi</taxon>
        <taxon>Dikarya</taxon>
        <taxon>Basidiomycota</taxon>
        <taxon>Ustilaginomycotina</taxon>
        <taxon>Malasseziomycetes</taxon>
        <taxon>Malasseziales</taxon>
        <taxon>Malasseziaceae</taxon>
        <taxon>Malassezia</taxon>
    </lineage>
</organism>
<feature type="compositionally biased region" description="Polar residues" evidence="2">
    <location>
        <begin position="39"/>
        <end position="54"/>
    </location>
</feature>
<evidence type="ECO:0000313" key="6">
    <source>
        <dbReference type="Proteomes" id="UP000269793"/>
    </source>
</evidence>
<feature type="domain" description="VPS8-like TPR-like repeats" evidence="4">
    <location>
        <begin position="1044"/>
        <end position="1175"/>
    </location>
</feature>
<dbReference type="EMBL" id="CP033148">
    <property type="protein sequence ID" value="AYO41212.1"/>
    <property type="molecule type" value="Genomic_DNA"/>
</dbReference>
<feature type="domain" description="Vacuolar protein sorting-associated protein 8 central" evidence="3">
    <location>
        <begin position="531"/>
        <end position="702"/>
    </location>
</feature>
<dbReference type="InterPro" id="IPR025941">
    <property type="entry name" value="Vps8_central_dom"/>
</dbReference>
<dbReference type="Gene3D" id="2.130.10.10">
    <property type="entry name" value="YVTN repeat-like/Quinoprotein amine dehydrogenase"/>
    <property type="match status" value="1"/>
</dbReference>
<evidence type="ECO:0000256" key="1">
    <source>
        <dbReference type="ARBA" id="ARBA00009422"/>
    </source>
</evidence>
<feature type="region of interest" description="Disordered" evidence="2">
    <location>
        <begin position="39"/>
        <end position="59"/>
    </location>
</feature>
<dbReference type="Pfam" id="PF23410">
    <property type="entry name" value="Beta-prop_VPS8"/>
    <property type="match status" value="1"/>
</dbReference>
<dbReference type="InterPro" id="IPR059070">
    <property type="entry name" value="TPR_VPS8_2"/>
</dbReference>
<dbReference type="Proteomes" id="UP000269793">
    <property type="component" value="Chromosome I"/>
</dbReference>
<reference evidence="5 6" key="1">
    <citation type="submission" date="2018-10" db="EMBL/GenBank/DDBJ databases">
        <title>Complete genome sequence of Malassezia restricta CBS 7877.</title>
        <authorList>
            <person name="Morand S.C."/>
            <person name="Bertignac M."/>
            <person name="Iltis A."/>
            <person name="Kolder I."/>
            <person name="Pirovano W."/>
            <person name="Jourdain R."/>
            <person name="Clavaud C."/>
        </authorList>
    </citation>
    <scope>NUCLEOTIDE SEQUENCE [LARGE SCALE GENOMIC DNA]</scope>
    <source>
        <strain evidence="5 6">CBS 7877</strain>
    </source>
</reference>
<dbReference type="Pfam" id="PF25066">
    <property type="entry name" value="TPR_VPS8_2"/>
    <property type="match status" value="1"/>
</dbReference>
<keyword evidence="6" id="KW-1185">Reference proteome</keyword>
<dbReference type="GO" id="GO:0030897">
    <property type="term" value="C:HOPS complex"/>
    <property type="evidence" value="ECO:0007669"/>
    <property type="project" value="TreeGrafter"/>
</dbReference>
<accession>A0A3G2S1P0</accession>